<protein>
    <submittedName>
        <fullName evidence="2">Uncharacterized protein</fullName>
    </submittedName>
</protein>
<evidence type="ECO:0000313" key="2">
    <source>
        <dbReference type="EMBL" id="WZB89625.1"/>
    </source>
</evidence>
<dbReference type="EMBL" id="CP150886">
    <property type="protein sequence ID" value="WZB89625.1"/>
    <property type="molecule type" value="Genomic_DNA"/>
</dbReference>
<keyword evidence="1" id="KW-0812">Transmembrane</keyword>
<gene>
    <name evidence="2" type="ORF">WJM97_08025</name>
</gene>
<name>A0ABZ2UZA3_9CYAN</name>
<keyword evidence="1" id="KW-0472">Membrane</keyword>
<keyword evidence="3" id="KW-1185">Reference proteome</keyword>
<organism evidence="2 3">
    <name type="scientific">Okeanomitos corallinicola TIOX110</name>
    <dbReference type="NCBI Taxonomy" id="3133117"/>
    <lineage>
        <taxon>Bacteria</taxon>
        <taxon>Bacillati</taxon>
        <taxon>Cyanobacteriota</taxon>
        <taxon>Cyanophyceae</taxon>
        <taxon>Nostocales</taxon>
        <taxon>Aphanizomenonaceae</taxon>
        <taxon>Okeanomitos</taxon>
    </lineage>
</organism>
<feature type="transmembrane region" description="Helical" evidence="1">
    <location>
        <begin position="21"/>
        <end position="41"/>
    </location>
</feature>
<dbReference type="Proteomes" id="UP001483337">
    <property type="component" value="Chromosome"/>
</dbReference>
<evidence type="ECO:0000313" key="3">
    <source>
        <dbReference type="Proteomes" id="UP001483337"/>
    </source>
</evidence>
<evidence type="ECO:0000256" key="1">
    <source>
        <dbReference type="SAM" id="Phobius"/>
    </source>
</evidence>
<keyword evidence="1" id="KW-1133">Transmembrane helix</keyword>
<dbReference type="RefSeq" id="WP_353932523.1">
    <property type="nucleotide sequence ID" value="NZ_CP150886.1"/>
</dbReference>
<sequence>MNSNSQSAKPPDTYSQRLADILGTTIALATLIVPLFIISHFSSPDVQHHQEFLTYYLARGRK</sequence>
<reference evidence="2 3" key="1">
    <citation type="submission" date="2024-04" db="EMBL/GenBank/DDBJ databases">
        <title>Okeanomitos corallinicola gen. &amp; sp. nov. (Nostocales, Cyanobacteria), a new toxic marine heterocyst-forming cyanobacterium from a coral reef.</title>
        <authorList>
            <person name="Li H."/>
            <person name="Li R."/>
            <person name="Kang J."/>
            <person name="Hii K.S."/>
            <person name="Mohamed H.F."/>
            <person name="Xu X."/>
            <person name="Luo Z."/>
        </authorList>
    </citation>
    <scope>NUCLEOTIDE SEQUENCE [LARGE SCALE GENOMIC DNA]</scope>
    <source>
        <strain evidence="2 3">TIOX110</strain>
    </source>
</reference>
<accession>A0ABZ2UZA3</accession>
<proteinExistence type="predicted"/>